<protein>
    <submittedName>
        <fullName evidence="1">Uncharacterized protein</fullName>
    </submittedName>
</protein>
<evidence type="ECO:0000313" key="2">
    <source>
        <dbReference type="Proteomes" id="UP000093432"/>
    </source>
</evidence>
<accession>A0A1B8ZEA5</accession>
<dbReference type="Proteomes" id="UP000093432">
    <property type="component" value="Unassembled WGS sequence"/>
</dbReference>
<name>A0A1B8ZEA5_9FLAO</name>
<sequence length="198" mass="22131">MRKSILNASLSCTILLTLVYCSKTPEKPSSDQSVDSTKTTVPVIKDSVKTSEDSLALKVKDYINSQYLKPEDLKTIAPAERKFNISEIDLNNDGKKEIFINFFTPYFCGSGGCSLALLDSDLKLINRFTVTRTPITIDSKTENGWKVLWIQDGNAWKKLTHTNGKYPSNPSLIKATKETPETNSIKIFESNTSKAYSF</sequence>
<evidence type="ECO:0000313" key="1">
    <source>
        <dbReference type="EMBL" id="OCA69951.1"/>
    </source>
</evidence>
<dbReference type="EMBL" id="MAYG01000023">
    <property type="protein sequence ID" value="OCA69951.1"/>
    <property type="molecule type" value="Genomic_DNA"/>
</dbReference>
<gene>
    <name evidence="1" type="ORF">BBI00_18975</name>
</gene>
<proteinExistence type="predicted"/>
<dbReference type="STRING" id="651561.BBI00_18975"/>
<comment type="caution">
    <text evidence="1">The sequence shown here is derived from an EMBL/GenBank/DDBJ whole genome shotgun (WGS) entry which is preliminary data.</text>
</comment>
<dbReference type="AlphaFoldDB" id="A0A1B8ZEA5"/>
<reference evidence="2" key="1">
    <citation type="submission" date="2016-07" db="EMBL/GenBank/DDBJ databases">
        <authorList>
            <person name="Florea S."/>
            <person name="Webb J.S."/>
            <person name="Jaromczyk J."/>
            <person name="Schardl C.L."/>
        </authorList>
    </citation>
    <scope>NUCLEOTIDE SEQUENCE [LARGE SCALE GENOMIC DNA]</scope>
    <source>
        <strain evidence="2">CC-VM-7</strain>
    </source>
</reference>
<dbReference type="RefSeq" id="WP_065400453.1">
    <property type="nucleotide sequence ID" value="NZ_MAYG01000023.1"/>
</dbReference>
<dbReference type="OrthoDB" id="5348860at2"/>
<organism evidence="1 2">
    <name type="scientific">Chryseobacterium arthrosphaerae</name>
    <dbReference type="NCBI Taxonomy" id="651561"/>
    <lineage>
        <taxon>Bacteria</taxon>
        <taxon>Pseudomonadati</taxon>
        <taxon>Bacteroidota</taxon>
        <taxon>Flavobacteriia</taxon>
        <taxon>Flavobacteriales</taxon>
        <taxon>Weeksellaceae</taxon>
        <taxon>Chryseobacterium group</taxon>
        <taxon>Chryseobacterium</taxon>
    </lineage>
</organism>